<protein>
    <recommendedName>
        <fullName evidence="4">YEATS domain-containing protein</fullName>
    </recommendedName>
</protein>
<proteinExistence type="predicted"/>
<dbReference type="InterPro" id="IPR038704">
    <property type="entry name" value="YEAST_sf"/>
</dbReference>
<dbReference type="GO" id="GO:0006355">
    <property type="term" value="P:regulation of DNA-templated transcription"/>
    <property type="evidence" value="ECO:0007669"/>
    <property type="project" value="InterPro"/>
</dbReference>
<evidence type="ECO:0000313" key="5">
    <source>
        <dbReference type="EMBL" id="CAH0109632.1"/>
    </source>
</evidence>
<dbReference type="InterPro" id="IPR005033">
    <property type="entry name" value="YEATS"/>
</dbReference>
<sequence length="879" mass="99577">MEKNSHQNYTLHNLVIRDGTDQDPDYNEAAPPDRKRLKHLEENARTHLGERIKHILSNHFELEMNRQHNEILEIDKCISIVQQKLQLLRYVANRSFFSPKILQSNMPSASQTTMMHPTVKSMLGKRSVKIMDCINVSSSVEHAEEEIARNLTDPAAIESLKIPRYIPPKLPDRIVAAPVRGELHCLKKKLIIGNVSRWIPVSERDDTASHKWMIYVRGAKEEPNVSSFVSRVIFFLHPSYAPHDTIHVESHPFHVTRRGWGEFPLRIQVHFRNPLCKPVNIIHNLKLDRSYTGIQTLGAETIVDVMVYGSNAVSSSSSPLDEISSHVNIKSERSGLESDNLAAVKTEVHEENEVLALKLSGRADSFHNPQCMEENTSSDATAYLSPQQNHVSGQNNFTDTKYKDREKMDDCSLVELSGISEIGEHNNLKNTYSNEEQNQVCEPTIFIPDHDYFGRENEKPRVGNSILPKPSTNVEEFRGRGALECLNSTSLITSVSSLPLSSTTDPVLVRCFNKNGAVLKLPLALLRNAVILQPYRVAKIGDSLLRLPAPKATPESPANTIQPVPGKNTNFTAKPFSKPDTNWPEKISVEARFNNERKNCDAFFEKIYSTRWSDVRNCVRILARELCLVNSKAEDPVYRSVRPYTSPSLEIFGSWNVGKRRSAEWTRAKLIRLALEKCVFANGENIWTTKAIMNWCRMEGYSPMCCWLKRTSTAHQPVAHSAVLTQEMITLTKTQLRSFLLSSEDDDTIEVEALNDSVDTPSFSAQFPKASFLLNDLDPDLTSWIVDSIEKHGFKLGAELYENFLIPFSRVLLSCVWRGITEDLLRRSLSESWLRTQGAKPDEISWIDTYRAISNRPQFDIFTNAGMGVEESDHENVTT</sequence>
<name>A0A8J2WLY9_9CRUS</name>
<feature type="compositionally biased region" description="Polar residues" evidence="3">
    <location>
        <begin position="556"/>
        <end position="572"/>
    </location>
</feature>
<dbReference type="Gene3D" id="2.60.40.1970">
    <property type="entry name" value="YEATS domain"/>
    <property type="match status" value="1"/>
</dbReference>
<dbReference type="CDD" id="cd16907">
    <property type="entry name" value="YEATS_YEATS2_like"/>
    <property type="match status" value="1"/>
</dbReference>
<organism evidence="5 6">
    <name type="scientific">Daphnia galeata</name>
    <dbReference type="NCBI Taxonomy" id="27404"/>
    <lineage>
        <taxon>Eukaryota</taxon>
        <taxon>Metazoa</taxon>
        <taxon>Ecdysozoa</taxon>
        <taxon>Arthropoda</taxon>
        <taxon>Crustacea</taxon>
        <taxon>Branchiopoda</taxon>
        <taxon>Diplostraca</taxon>
        <taxon>Cladocera</taxon>
        <taxon>Anomopoda</taxon>
        <taxon>Daphniidae</taxon>
        <taxon>Daphnia</taxon>
    </lineage>
</organism>
<evidence type="ECO:0000313" key="6">
    <source>
        <dbReference type="Proteomes" id="UP000789390"/>
    </source>
</evidence>
<keyword evidence="6" id="KW-1185">Reference proteome</keyword>
<evidence type="ECO:0000256" key="3">
    <source>
        <dbReference type="SAM" id="MobiDB-lite"/>
    </source>
</evidence>
<comment type="subcellular location">
    <subcellularLocation>
        <location evidence="2">Nucleus</location>
    </subcellularLocation>
</comment>
<dbReference type="PANTHER" id="PTHR23195">
    <property type="entry name" value="YEATS DOMAIN"/>
    <property type="match status" value="1"/>
</dbReference>
<gene>
    <name evidence="5" type="ORF">DGAL_LOCUS13115</name>
</gene>
<dbReference type="EMBL" id="CAKKLH010000293">
    <property type="protein sequence ID" value="CAH0109632.1"/>
    <property type="molecule type" value="Genomic_DNA"/>
</dbReference>
<feature type="domain" description="YEATS" evidence="4">
    <location>
        <begin position="180"/>
        <end position="339"/>
    </location>
</feature>
<evidence type="ECO:0000256" key="1">
    <source>
        <dbReference type="ARBA" id="ARBA00023242"/>
    </source>
</evidence>
<dbReference type="PROSITE" id="PS51037">
    <property type="entry name" value="YEATS"/>
    <property type="match status" value="1"/>
</dbReference>
<feature type="region of interest" description="Disordered" evidence="3">
    <location>
        <begin position="1"/>
        <end position="37"/>
    </location>
</feature>
<dbReference type="Proteomes" id="UP000789390">
    <property type="component" value="Unassembled WGS sequence"/>
</dbReference>
<dbReference type="InterPro" id="IPR055127">
    <property type="entry name" value="YEATS2_3HBD"/>
</dbReference>
<keyword evidence="1 2" id="KW-0539">Nucleus</keyword>
<dbReference type="AlphaFoldDB" id="A0A8J2WLY9"/>
<reference evidence="5" key="1">
    <citation type="submission" date="2021-11" db="EMBL/GenBank/DDBJ databases">
        <authorList>
            <person name="Schell T."/>
        </authorList>
    </citation>
    <scope>NUCLEOTIDE SEQUENCE</scope>
    <source>
        <strain evidence="5">M5</strain>
    </source>
</reference>
<feature type="region of interest" description="Disordered" evidence="3">
    <location>
        <begin position="551"/>
        <end position="575"/>
    </location>
</feature>
<dbReference type="Pfam" id="PF22951">
    <property type="entry name" value="3HBD"/>
    <property type="match status" value="1"/>
</dbReference>
<dbReference type="InterPro" id="IPR055129">
    <property type="entry name" value="YEATS_dom"/>
</dbReference>
<evidence type="ECO:0000259" key="4">
    <source>
        <dbReference type="PROSITE" id="PS51037"/>
    </source>
</evidence>
<comment type="caution">
    <text evidence="5">The sequence shown here is derived from an EMBL/GenBank/DDBJ whole genome shotgun (WGS) entry which is preliminary data.</text>
</comment>
<dbReference type="GO" id="GO:0005634">
    <property type="term" value="C:nucleus"/>
    <property type="evidence" value="ECO:0007669"/>
    <property type="project" value="UniProtKB-SubCell"/>
</dbReference>
<dbReference type="Pfam" id="PF03366">
    <property type="entry name" value="YEATS"/>
    <property type="match status" value="1"/>
</dbReference>
<evidence type="ECO:0000256" key="2">
    <source>
        <dbReference type="PROSITE-ProRule" id="PRU00376"/>
    </source>
</evidence>
<feature type="compositionally biased region" description="Polar residues" evidence="3">
    <location>
        <begin position="1"/>
        <end position="11"/>
    </location>
</feature>
<accession>A0A8J2WLY9</accession>
<dbReference type="OrthoDB" id="1741717at2759"/>